<dbReference type="STRING" id="571915.CMUST_06780"/>
<keyword evidence="2" id="KW-1185">Reference proteome</keyword>
<proteinExistence type="predicted"/>
<dbReference type="KEGG" id="cmv:CMUST_06780"/>
<evidence type="ECO:0000313" key="2">
    <source>
        <dbReference type="Proteomes" id="UP000035199"/>
    </source>
</evidence>
<reference evidence="1 2" key="1">
    <citation type="journal article" date="2015" name="Genome Announc.">
        <title>Complete Genome Sequence of the Type Strain Corynebacterium mustelae DSM 45274, Isolated from Various Tissues of a Male Ferret with Lethal Sepsis.</title>
        <authorList>
            <person name="Ruckert C."/>
            <person name="Eimer J."/>
            <person name="Winkler A."/>
            <person name="Tauch A."/>
        </authorList>
    </citation>
    <scope>NUCLEOTIDE SEQUENCE [LARGE SCALE GENOMIC DNA]</scope>
    <source>
        <strain evidence="1 2">DSM 45274</strain>
    </source>
</reference>
<evidence type="ECO:0000313" key="1">
    <source>
        <dbReference type="EMBL" id="AKK05690.1"/>
    </source>
</evidence>
<accession>A0A0G3GYV3</accession>
<gene>
    <name evidence="1" type="ORF">CMUST_06780</name>
</gene>
<name>A0A0G3GYV3_9CORY</name>
<dbReference type="EMBL" id="CP011542">
    <property type="protein sequence ID" value="AKK05690.1"/>
    <property type="molecule type" value="Genomic_DNA"/>
</dbReference>
<organism evidence="1 2">
    <name type="scientific">Corynebacterium mustelae</name>
    <dbReference type="NCBI Taxonomy" id="571915"/>
    <lineage>
        <taxon>Bacteria</taxon>
        <taxon>Bacillati</taxon>
        <taxon>Actinomycetota</taxon>
        <taxon>Actinomycetes</taxon>
        <taxon>Mycobacteriales</taxon>
        <taxon>Corynebacteriaceae</taxon>
        <taxon>Corynebacterium</taxon>
    </lineage>
</organism>
<reference evidence="2" key="2">
    <citation type="submission" date="2015-05" db="EMBL/GenBank/DDBJ databases">
        <title>Complete genome sequence of Corynebacterium mustelae DSM 45274, isolated from various tissues of a male ferret with lethal sepsis.</title>
        <authorList>
            <person name="Ruckert C."/>
            <person name="Albersmeier A."/>
            <person name="Winkler A."/>
            <person name="Tauch A."/>
        </authorList>
    </citation>
    <scope>NUCLEOTIDE SEQUENCE [LARGE SCALE GENOMIC DNA]</scope>
    <source>
        <strain evidence="2">DSM 45274</strain>
    </source>
</reference>
<sequence>MQLPENDYCRSHPLAQELTNYLATNESTSFLHTHALGYLHQYPASP</sequence>
<dbReference type="AlphaFoldDB" id="A0A0G3GYV3"/>
<protein>
    <submittedName>
        <fullName evidence="1">Uncharacterized protein</fullName>
    </submittedName>
</protein>
<dbReference type="Proteomes" id="UP000035199">
    <property type="component" value="Chromosome"/>
</dbReference>